<dbReference type="PANTHER" id="PTHR11717:SF31">
    <property type="entry name" value="LOW MOLECULAR WEIGHT PROTEIN-TYROSINE-PHOSPHATASE ETP-RELATED"/>
    <property type="match status" value="1"/>
</dbReference>
<reference evidence="5 6" key="1">
    <citation type="submission" date="2021-03" db="EMBL/GenBank/DDBJ databases">
        <title>Genomic Encyclopedia of Type Strains, Phase IV (KMG-IV): sequencing the most valuable type-strain genomes for metagenomic binning, comparative biology and taxonomic classification.</title>
        <authorList>
            <person name="Goeker M."/>
        </authorList>
    </citation>
    <scope>NUCLEOTIDE SEQUENCE [LARGE SCALE GENOMIC DNA]</scope>
    <source>
        <strain evidence="5 6">DSM 14349</strain>
    </source>
</reference>
<evidence type="ECO:0000256" key="3">
    <source>
        <dbReference type="ARBA" id="ARBA00022912"/>
    </source>
</evidence>
<evidence type="ECO:0000313" key="5">
    <source>
        <dbReference type="EMBL" id="MBP1906945.1"/>
    </source>
</evidence>
<dbReference type="CDD" id="cd16344">
    <property type="entry name" value="LMWPAP"/>
    <property type="match status" value="1"/>
</dbReference>
<keyword evidence="3" id="KW-0904">Protein phosphatase</keyword>
<organism evidence="5 6">
    <name type="scientific">Paenibacillus turicensis</name>
    <dbReference type="NCBI Taxonomy" id="160487"/>
    <lineage>
        <taxon>Bacteria</taxon>
        <taxon>Bacillati</taxon>
        <taxon>Bacillota</taxon>
        <taxon>Bacilli</taxon>
        <taxon>Bacillales</taxon>
        <taxon>Paenibacillaceae</taxon>
        <taxon>Paenibacillus</taxon>
    </lineage>
</organism>
<dbReference type="PRINTS" id="PR00719">
    <property type="entry name" value="LMWPTPASE"/>
</dbReference>
<dbReference type="SMART" id="SM00226">
    <property type="entry name" value="LMWPc"/>
    <property type="match status" value="1"/>
</dbReference>
<accession>A0ABS4FWJ8</accession>
<dbReference type="InterPro" id="IPR050438">
    <property type="entry name" value="LMW_PTPase"/>
</dbReference>
<evidence type="ECO:0000256" key="2">
    <source>
        <dbReference type="ARBA" id="ARBA00022801"/>
    </source>
</evidence>
<protein>
    <submittedName>
        <fullName evidence="5">Protein-tyrosine phosphatase</fullName>
        <ecNumber evidence="5">3.1.3.48</ecNumber>
    </submittedName>
</protein>
<dbReference type="RefSeq" id="WP_210090534.1">
    <property type="nucleotide sequence ID" value="NZ_JAGGKG010000020.1"/>
</dbReference>
<comment type="caution">
    <text evidence="5">The sequence shown here is derived from an EMBL/GenBank/DDBJ whole genome shotgun (WGS) entry which is preliminary data.</text>
</comment>
<dbReference type="InterPro" id="IPR017867">
    <property type="entry name" value="Tyr_phospatase_low_mol_wt"/>
</dbReference>
<evidence type="ECO:0000259" key="4">
    <source>
        <dbReference type="SMART" id="SM00226"/>
    </source>
</evidence>
<dbReference type="GO" id="GO:0004725">
    <property type="term" value="F:protein tyrosine phosphatase activity"/>
    <property type="evidence" value="ECO:0007669"/>
    <property type="project" value="UniProtKB-EC"/>
</dbReference>
<feature type="domain" description="Phosphotyrosine protein phosphatase I" evidence="4">
    <location>
        <begin position="2"/>
        <end position="184"/>
    </location>
</feature>
<dbReference type="InterPro" id="IPR023485">
    <property type="entry name" value="Ptyr_pPase"/>
</dbReference>
<keyword evidence="2 5" id="KW-0378">Hydrolase</keyword>
<evidence type="ECO:0000313" key="6">
    <source>
        <dbReference type="Proteomes" id="UP001519272"/>
    </source>
</evidence>
<comment type="similarity">
    <text evidence="1">Belongs to the low molecular weight phosphotyrosine protein phosphatase family.</text>
</comment>
<dbReference type="EC" id="3.1.3.48" evidence="5"/>
<evidence type="ECO:0000256" key="1">
    <source>
        <dbReference type="ARBA" id="ARBA00011063"/>
    </source>
</evidence>
<dbReference type="Proteomes" id="UP001519272">
    <property type="component" value="Unassembled WGS sequence"/>
</dbReference>
<sequence length="187" mass="20877">MLRILFVCTGNTCRSPMAEGILRKLAAERKLEVEVSSAGVAAVDGMPISKHAQGVLADQGITDQISSKQLSAELVGWADIILTLTSAHRRYVIQSFPEAVEKTYILKEYVTEDTEQTELRELMAEFEMNKAIGKELEPARLERLRDLYHAMPGYDVSDPFGGSREDYDIVAQEITEAINKLLDKLTE</sequence>
<dbReference type="Pfam" id="PF01451">
    <property type="entry name" value="LMWPc"/>
    <property type="match status" value="1"/>
</dbReference>
<proteinExistence type="inferred from homology"/>
<dbReference type="InterPro" id="IPR036196">
    <property type="entry name" value="Ptyr_pPase_sf"/>
</dbReference>
<keyword evidence="6" id="KW-1185">Reference proteome</keyword>
<dbReference type="Gene3D" id="3.40.50.2300">
    <property type="match status" value="1"/>
</dbReference>
<name>A0ABS4FWJ8_9BACL</name>
<dbReference type="PANTHER" id="PTHR11717">
    <property type="entry name" value="LOW MOLECULAR WEIGHT PROTEIN TYROSINE PHOSPHATASE"/>
    <property type="match status" value="1"/>
</dbReference>
<dbReference type="EMBL" id="JAGGKG010000020">
    <property type="protein sequence ID" value="MBP1906945.1"/>
    <property type="molecule type" value="Genomic_DNA"/>
</dbReference>
<gene>
    <name evidence="5" type="ORF">J2Z32_003610</name>
</gene>
<dbReference type="SUPFAM" id="SSF52788">
    <property type="entry name" value="Phosphotyrosine protein phosphatases I"/>
    <property type="match status" value="1"/>
</dbReference>